<dbReference type="Gramene" id="TRITD7Bv1G190500.1">
    <property type="protein sequence ID" value="TRITD7Bv1G190500.1"/>
    <property type="gene ID" value="TRITD7Bv1G190500"/>
</dbReference>
<keyword evidence="2" id="KW-1185">Reference proteome</keyword>
<dbReference type="AlphaFoldDB" id="A0A9R1AA19"/>
<dbReference type="EMBL" id="LT934124">
    <property type="protein sequence ID" value="VAI91723.1"/>
    <property type="molecule type" value="Genomic_DNA"/>
</dbReference>
<dbReference type="Proteomes" id="UP000324705">
    <property type="component" value="Chromosome 7B"/>
</dbReference>
<accession>A0A9R1AA19</accession>
<reference evidence="1 2" key="1">
    <citation type="submission" date="2017-09" db="EMBL/GenBank/DDBJ databases">
        <authorList>
            <consortium name="International Durum Wheat Genome Sequencing Consortium (IDWGSC)"/>
            <person name="Milanesi L."/>
        </authorList>
    </citation>
    <scope>NUCLEOTIDE SEQUENCE [LARGE SCALE GENOMIC DNA]</scope>
    <source>
        <strain evidence="2">cv. Svevo</strain>
    </source>
</reference>
<protein>
    <submittedName>
        <fullName evidence="1">Uncharacterized protein</fullName>
    </submittedName>
</protein>
<proteinExistence type="predicted"/>
<sequence length="109" mass="11980">MCVISFGHQVGVSPTSNNKTPHFLNCAVIGSCPPRPLRWSRYSASFGFACCRGRRKAQANYVSAPQLLAGDIDVCLTSGYYHTIVAARWEYRYIFHFAGLMSSGDASLP</sequence>
<evidence type="ECO:0000313" key="2">
    <source>
        <dbReference type="Proteomes" id="UP000324705"/>
    </source>
</evidence>
<gene>
    <name evidence="1" type="ORF">TRITD_7Bv1G190500</name>
</gene>
<evidence type="ECO:0000313" key="1">
    <source>
        <dbReference type="EMBL" id="VAI91723.1"/>
    </source>
</evidence>
<name>A0A9R1AA19_TRITD</name>
<organism evidence="1 2">
    <name type="scientific">Triticum turgidum subsp. durum</name>
    <name type="common">Durum wheat</name>
    <name type="synonym">Triticum durum</name>
    <dbReference type="NCBI Taxonomy" id="4567"/>
    <lineage>
        <taxon>Eukaryota</taxon>
        <taxon>Viridiplantae</taxon>
        <taxon>Streptophyta</taxon>
        <taxon>Embryophyta</taxon>
        <taxon>Tracheophyta</taxon>
        <taxon>Spermatophyta</taxon>
        <taxon>Magnoliopsida</taxon>
        <taxon>Liliopsida</taxon>
        <taxon>Poales</taxon>
        <taxon>Poaceae</taxon>
        <taxon>BOP clade</taxon>
        <taxon>Pooideae</taxon>
        <taxon>Triticodae</taxon>
        <taxon>Triticeae</taxon>
        <taxon>Triticinae</taxon>
        <taxon>Triticum</taxon>
    </lineage>
</organism>